<dbReference type="EMBL" id="DAESCB010000028">
    <property type="protein sequence ID" value="HBH7044738.1"/>
    <property type="molecule type" value="Genomic_DNA"/>
</dbReference>
<name>A0A9P3ZA50_CITFR</name>
<feature type="transmembrane region" description="Helical" evidence="1">
    <location>
        <begin position="20"/>
        <end position="45"/>
    </location>
</feature>
<reference evidence="2" key="1">
    <citation type="journal article" date="2018" name="Genome Biol.">
        <title>SKESA: strategic k-mer extension for scrupulous assemblies.</title>
        <authorList>
            <person name="Souvorov A."/>
            <person name="Agarwala R."/>
            <person name="Lipman D.J."/>
        </authorList>
    </citation>
    <scope>NUCLEOTIDE SEQUENCE</scope>
    <source>
        <strain evidence="2">91871</strain>
    </source>
</reference>
<keyword evidence="1" id="KW-0472">Membrane</keyword>
<comment type="caution">
    <text evidence="2">The sequence shown here is derived from an EMBL/GenBank/DDBJ whole genome shotgun (WGS) entry which is preliminary data.</text>
</comment>
<evidence type="ECO:0000313" key="3">
    <source>
        <dbReference type="Proteomes" id="UP000885148"/>
    </source>
</evidence>
<evidence type="ECO:0000256" key="1">
    <source>
        <dbReference type="SAM" id="Phobius"/>
    </source>
</evidence>
<keyword evidence="1" id="KW-0812">Transmembrane</keyword>
<dbReference type="AlphaFoldDB" id="A0A9P3ZA50"/>
<organism evidence="2 3">
    <name type="scientific">Citrobacter freundii</name>
    <dbReference type="NCBI Taxonomy" id="546"/>
    <lineage>
        <taxon>Bacteria</taxon>
        <taxon>Pseudomonadati</taxon>
        <taxon>Pseudomonadota</taxon>
        <taxon>Gammaproteobacteria</taxon>
        <taxon>Enterobacterales</taxon>
        <taxon>Enterobacteriaceae</taxon>
        <taxon>Citrobacter</taxon>
        <taxon>Citrobacter freundii complex</taxon>
    </lineage>
</organism>
<keyword evidence="1" id="KW-1133">Transmembrane helix</keyword>
<accession>A0A9P3ZA50</accession>
<reference evidence="2" key="2">
    <citation type="submission" date="2021-07" db="EMBL/GenBank/DDBJ databases">
        <authorList>
            <consortium name="NCBI Pathogen Detection Project"/>
        </authorList>
    </citation>
    <scope>NUCLEOTIDE SEQUENCE</scope>
    <source>
        <strain evidence="2">91871</strain>
    </source>
</reference>
<protein>
    <submittedName>
        <fullName evidence="2">Uncharacterized protein</fullName>
    </submittedName>
</protein>
<evidence type="ECO:0000313" key="2">
    <source>
        <dbReference type="EMBL" id="HBH7044738.1"/>
    </source>
</evidence>
<dbReference type="Proteomes" id="UP000885148">
    <property type="component" value="Unassembled WGS sequence"/>
</dbReference>
<gene>
    <name evidence="2" type="ORF">KV121_004884</name>
</gene>
<proteinExistence type="predicted"/>
<sequence>MAVDYLSYETLLAAKDTARYTYWIMIGTWIAGIATSLAVIISLYVTINQKRVRLRFDISEKVMVGGLSHLSGGDPKGVSFQITNVSDFPVLISKLGLCCKTLPWQKEMYWFLKLDPHPYSDSVPKRIEQGEVCSLWLPLDERDDDWYAYLADIISKAGKKPEQMRVVITTSYGKSPRFKFSPEIIKKLNSAKSS</sequence>